<comment type="caution">
    <text evidence="3">The sequence shown here is derived from an EMBL/GenBank/DDBJ whole genome shotgun (WGS) entry which is preliminary data.</text>
</comment>
<organism evidence="3 4">
    <name type="scientific">Rhodovulum visakhapatnamense</name>
    <dbReference type="NCBI Taxonomy" id="364297"/>
    <lineage>
        <taxon>Bacteria</taxon>
        <taxon>Pseudomonadati</taxon>
        <taxon>Pseudomonadota</taxon>
        <taxon>Alphaproteobacteria</taxon>
        <taxon>Rhodobacterales</taxon>
        <taxon>Paracoccaceae</taxon>
        <taxon>Rhodovulum</taxon>
    </lineage>
</organism>
<evidence type="ECO:0000256" key="1">
    <source>
        <dbReference type="SAM" id="MobiDB-lite"/>
    </source>
</evidence>
<protein>
    <recommendedName>
        <fullName evidence="5">Porin</fullName>
    </recommendedName>
</protein>
<name>A0ABS1RLX8_9RHOB</name>
<dbReference type="EMBL" id="JAESIL010000191">
    <property type="protein sequence ID" value="MBL3580667.1"/>
    <property type="molecule type" value="Genomic_DNA"/>
</dbReference>
<keyword evidence="2" id="KW-0732">Signal</keyword>
<evidence type="ECO:0000256" key="2">
    <source>
        <dbReference type="SAM" id="SignalP"/>
    </source>
</evidence>
<proteinExistence type="predicted"/>
<evidence type="ECO:0008006" key="5">
    <source>
        <dbReference type="Google" id="ProtNLM"/>
    </source>
</evidence>
<evidence type="ECO:0000313" key="3">
    <source>
        <dbReference type="EMBL" id="MBL3580667.1"/>
    </source>
</evidence>
<sequence>MIRLNPKTILATAAALALLAAPALAAVNATEDLSAIRQPSADGAGCFAAIAGTNAFERTHAPGCIYYRAPTGTDPKEVEAADPEPGDPGEAEGDDSENAGL</sequence>
<feature type="region of interest" description="Disordered" evidence="1">
    <location>
        <begin position="72"/>
        <end position="101"/>
    </location>
</feature>
<keyword evidence="4" id="KW-1185">Reference proteome</keyword>
<dbReference type="Proteomes" id="UP000635853">
    <property type="component" value="Unassembled WGS sequence"/>
</dbReference>
<feature type="compositionally biased region" description="Acidic residues" evidence="1">
    <location>
        <begin position="80"/>
        <end position="101"/>
    </location>
</feature>
<gene>
    <name evidence="3" type="ORF">JMJ92_21400</name>
</gene>
<reference evidence="4" key="1">
    <citation type="submission" date="2021-01" db="EMBL/GenBank/DDBJ databases">
        <title>Draft genomes of Rhodovulum sulfidophilum.</title>
        <authorList>
            <person name="Guzman M.S."/>
        </authorList>
    </citation>
    <scope>NUCLEOTIDE SEQUENCE [LARGE SCALE GENOMIC DNA]</scope>
    <source>
        <strain evidence="4">AB19</strain>
    </source>
</reference>
<dbReference type="RefSeq" id="WP_075787368.1">
    <property type="nucleotide sequence ID" value="NZ_JAESIL010000191.1"/>
</dbReference>
<feature type="signal peptide" evidence="2">
    <location>
        <begin position="1"/>
        <end position="25"/>
    </location>
</feature>
<accession>A0ABS1RLX8</accession>
<evidence type="ECO:0000313" key="4">
    <source>
        <dbReference type="Proteomes" id="UP000635853"/>
    </source>
</evidence>
<feature type="chain" id="PRO_5046505716" description="Porin" evidence="2">
    <location>
        <begin position="26"/>
        <end position="101"/>
    </location>
</feature>